<dbReference type="Pfam" id="PF00583">
    <property type="entry name" value="Acetyltransf_1"/>
    <property type="match status" value="1"/>
</dbReference>
<feature type="domain" description="N-acetyltransferase" evidence="2">
    <location>
        <begin position="1"/>
        <end position="160"/>
    </location>
</feature>
<dbReference type="EMBL" id="QASA01000001">
    <property type="protein sequence ID" value="RDC63101.1"/>
    <property type="molecule type" value="Genomic_DNA"/>
</dbReference>
<dbReference type="EC" id="4.2.1.103" evidence="3"/>
<accession>A0A369QDW8</accession>
<dbReference type="Gene3D" id="3.40.630.30">
    <property type="match status" value="1"/>
</dbReference>
<dbReference type="SUPFAM" id="SSF55729">
    <property type="entry name" value="Acyl-CoA N-acyltransferases (Nat)"/>
    <property type="match status" value="1"/>
</dbReference>
<dbReference type="PANTHER" id="PTHR13947">
    <property type="entry name" value="GNAT FAMILY N-ACETYLTRANSFERASE"/>
    <property type="match status" value="1"/>
</dbReference>
<comment type="caution">
    <text evidence="3">The sequence shown here is derived from an EMBL/GenBank/DDBJ whole genome shotgun (WGS) entry which is preliminary data.</text>
</comment>
<dbReference type="AlphaFoldDB" id="A0A369QDW8"/>
<evidence type="ECO:0000313" key="3">
    <source>
        <dbReference type="EMBL" id="RDC63101.1"/>
    </source>
</evidence>
<keyword evidence="1" id="KW-0808">Transferase</keyword>
<evidence type="ECO:0000256" key="1">
    <source>
        <dbReference type="ARBA" id="ARBA00022679"/>
    </source>
</evidence>
<dbReference type="PROSITE" id="PS51186">
    <property type="entry name" value="GNAT"/>
    <property type="match status" value="1"/>
</dbReference>
<dbReference type="GO" id="GO:0050549">
    <property type="term" value="F:cyclohexyl-isocyanide hydratase activity"/>
    <property type="evidence" value="ECO:0007669"/>
    <property type="project" value="UniProtKB-EC"/>
</dbReference>
<keyword evidence="3" id="KW-0456">Lyase</keyword>
<reference evidence="3 4" key="1">
    <citation type="submission" date="2018-04" db="EMBL/GenBank/DDBJ databases">
        <title>Adhaeribacter sp. HMF7616 genome sequencing and assembly.</title>
        <authorList>
            <person name="Kang H."/>
            <person name="Kang J."/>
            <person name="Cha I."/>
            <person name="Kim H."/>
            <person name="Joh K."/>
        </authorList>
    </citation>
    <scope>NUCLEOTIDE SEQUENCE [LARGE SCALE GENOMIC DNA]</scope>
    <source>
        <strain evidence="3 4">HMF7616</strain>
    </source>
</reference>
<dbReference type="Proteomes" id="UP000253919">
    <property type="component" value="Unassembled WGS sequence"/>
</dbReference>
<evidence type="ECO:0000259" key="2">
    <source>
        <dbReference type="PROSITE" id="PS51186"/>
    </source>
</evidence>
<gene>
    <name evidence="3" type="primary">inhA</name>
    <name evidence="3" type="ORF">AHMF7616_01701</name>
</gene>
<dbReference type="InterPro" id="IPR016181">
    <property type="entry name" value="Acyl_CoA_acyltransferase"/>
</dbReference>
<organism evidence="3 4">
    <name type="scientific">Adhaeribacter pallidiroseus</name>
    <dbReference type="NCBI Taxonomy" id="2072847"/>
    <lineage>
        <taxon>Bacteria</taxon>
        <taxon>Pseudomonadati</taxon>
        <taxon>Bacteroidota</taxon>
        <taxon>Cytophagia</taxon>
        <taxon>Cytophagales</taxon>
        <taxon>Hymenobacteraceae</taxon>
        <taxon>Adhaeribacter</taxon>
    </lineage>
</organism>
<dbReference type="PANTHER" id="PTHR13947:SF37">
    <property type="entry name" value="LD18367P"/>
    <property type="match status" value="1"/>
</dbReference>
<dbReference type="RefSeq" id="WP_115372455.1">
    <property type="nucleotide sequence ID" value="NZ_QASA01000001.1"/>
</dbReference>
<dbReference type="InterPro" id="IPR050769">
    <property type="entry name" value="NAT_camello-type"/>
</dbReference>
<dbReference type="GO" id="GO:0008080">
    <property type="term" value="F:N-acetyltransferase activity"/>
    <property type="evidence" value="ECO:0007669"/>
    <property type="project" value="InterPro"/>
</dbReference>
<dbReference type="InterPro" id="IPR000182">
    <property type="entry name" value="GNAT_dom"/>
</dbReference>
<dbReference type="OrthoDB" id="4228396at2"/>
<protein>
    <submittedName>
        <fullName evidence="3">Cyclohexyl-isocyanide hydratase</fullName>
        <ecNumber evidence="3">4.2.1.103</ecNumber>
    </submittedName>
</protein>
<proteinExistence type="predicted"/>
<sequence length="163" mass="18646">MRLVELTARKPLDYKNFFLQGLRDHPDCFRTSPADELWAYFPTEGTTESFTLAAVSNQAEIMGVVSFERETSVNMRHKALLYRMYVGLNFAGQGIGKMLINNTINRARQLSGLEQIYLTVIATNTKAKNLYQSFGFESFSHEKNAIKTPAGNYYHEEQMVLFL</sequence>
<evidence type="ECO:0000313" key="4">
    <source>
        <dbReference type="Proteomes" id="UP000253919"/>
    </source>
</evidence>
<dbReference type="CDD" id="cd04301">
    <property type="entry name" value="NAT_SF"/>
    <property type="match status" value="1"/>
</dbReference>
<keyword evidence="4" id="KW-1185">Reference proteome</keyword>
<name>A0A369QDW8_9BACT</name>